<name>A0ABR1WUE3_9PEZI</name>
<evidence type="ECO:0000313" key="2">
    <source>
        <dbReference type="Proteomes" id="UP001480595"/>
    </source>
</evidence>
<comment type="caution">
    <text evidence="1">The sequence shown here is derived from an EMBL/GenBank/DDBJ whole genome shotgun (WGS) entry which is preliminary data.</text>
</comment>
<accession>A0ABR1WUE3</accession>
<gene>
    <name evidence="1" type="ORF">PG994_001730</name>
</gene>
<organism evidence="1 2">
    <name type="scientific">Apiospora phragmitis</name>
    <dbReference type="NCBI Taxonomy" id="2905665"/>
    <lineage>
        <taxon>Eukaryota</taxon>
        <taxon>Fungi</taxon>
        <taxon>Dikarya</taxon>
        <taxon>Ascomycota</taxon>
        <taxon>Pezizomycotina</taxon>
        <taxon>Sordariomycetes</taxon>
        <taxon>Xylariomycetidae</taxon>
        <taxon>Amphisphaeriales</taxon>
        <taxon>Apiosporaceae</taxon>
        <taxon>Apiospora</taxon>
    </lineage>
</organism>
<reference evidence="1 2" key="1">
    <citation type="submission" date="2023-01" db="EMBL/GenBank/DDBJ databases">
        <title>Analysis of 21 Apiospora genomes using comparative genomics revels a genus with tremendous synthesis potential of carbohydrate active enzymes and secondary metabolites.</title>
        <authorList>
            <person name="Sorensen T."/>
        </authorList>
    </citation>
    <scope>NUCLEOTIDE SEQUENCE [LARGE SCALE GENOMIC DNA]</scope>
    <source>
        <strain evidence="1 2">CBS 135458</strain>
    </source>
</reference>
<sequence>MPKISRIPANDTYIDKDAYAHTISAQNIPQDYEGGGVAGKDVKVSFSVKTDYLLAALRDDVPEDWVYGQFPPPLVYSTARVPETNVAAFARSYIEHLIREADAAYHGHNGAEAWRRPFMGVTNDARAWTWRVEVGAPGTTVPPPPAWLRSSISAKNRWLAVRITSPAMWGGRDRAGFRYVKHILHSLTQALSFETPEDCGMAVSVGMGKRAFSLTELRRLAAGFFVTGHLLSTLPDQSRTLLNGQGGGGGGGCVNNTLGSVLAATLRRRQDAPNRAHPEHQLPGKLFDERRVIQWGALPKPKPMLTYLSVGSTLHFSTETREKVGELMSSSLSGRLPVYDFRHYRSGVYRAPEGGGHRKKTTVACRQLGATTDADSVAVWCDLLTSLVVTLLETDYRERLAKR</sequence>
<protein>
    <submittedName>
        <fullName evidence="1">Uncharacterized protein</fullName>
    </submittedName>
</protein>
<keyword evidence="2" id="KW-1185">Reference proteome</keyword>
<dbReference type="EMBL" id="JAQQWL010000002">
    <property type="protein sequence ID" value="KAK8086756.1"/>
    <property type="molecule type" value="Genomic_DNA"/>
</dbReference>
<evidence type="ECO:0000313" key="1">
    <source>
        <dbReference type="EMBL" id="KAK8086756.1"/>
    </source>
</evidence>
<dbReference type="GeneID" id="92086202"/>
<dbReference type="Proteomes" id="UP001480595">
    <property type="component" value="Unassembled WGS sequence"/>
</dbReference>
<proteinExistence type="predicted"/>
<dbReference type="RefSeq" id="XP_066721280.1">
    <property type="nucleotide sequence ID" value="XM_066853139.1"/>
</dbReference>